<protein>
    <submittedName>
        <fullName evidence="1">Uncharacterized protein</fullName>
    </submittedName>
</protein>
<accession>A0A1G2UKM6</accession>
<dbReference type="EMBL" id="MHWP01000024">
    <property type="protein sequence ID" value="OHB09958.1"/>
    <property type="molecule type" value="Genomic_DNA"/>
</dbReference>
<dbReference type="STRING" id="1802772.A3H60_00135"/>
<evidence type="ECO:0000313" key="1">
    <source>
        <dbReference type="EMBL" id="OHB09958.1"/>
    </source>
</evidence>
<evidence type="ECO:0000313" key="2">
    <source>
        <dbReference type="Proteomes" id="UP000177202"/>
    </source>
</evidence>
<gene>
    <name evidence="1" type="ORF">A3H60_00135</name>
</gene>
<comment type="caution">
    <text evidence="1">The sequence shown here is derived from an EMBL/GenBank/DDBJ whole genome shotgun (WGS) entry which is preliminary data.</text>
</comment>
<dbReference type="Proteomes" id="UP000177202">
    <property type="component" value="Unassembled WGS sequence"/>
</dbReference>
<name>A0A1G2UKM6_9BACT</name>
<proteinExistence type="predicted"/>
<organism evidence="1 2">
    <name type="scientific">Candidatus Zambryskibacteria bacterium RIFCSPLOWO2_02_FULL_44_12b</name>
    <dbReference type="NCBI Taxonomy" id="1802772"/>
    <lineage>
        <taxon>Bacteria</taxon>
        <taxon>Candidatus Zambryskiibacteriota</taxon>
    </lineage>
</organism>
<reference evidence="1 2" key="1">
    <citation type="journal article" date="2016" name="Nat. Commun.">
        <title>Thousands of microbial genomes shed light on interconnected biogeochemical processes in an aquifer system.</title>
        <authorList>
            <person name="Anantharaman K."/>
            <person name="Brown C.T."/>
            <person name="Hug L.A."/>
            <person name="Sharon I."/>
            <person name="Castelle C.J."/>
            <person name="Probst A.J."/>
            <person name="Thomas B.C."/>
            <person name="Singh A."/>
            <person name="Wilkins M.J."/>
            <person name="Karaoz U."/>
            <person name="Brodie E.L."/>
            <person name="Williams K.H."/>
            <person name="Hubbard S.S."/>
            <person name="Banfield J.F."/>
        </authorList>
    </citation>
    <scope>NUCLEOTIDE SEQUENCE [LARGE SCALE GENOMIC DNA]</scope>
</reference>
<dbReference type="AlphaFoldDB" id="A0A1G2UKM6"/>
<sequence length="206" mass="24852">MSKLKPIKVPEIRFKYGWLLTDAFYNYRKMIPKFKKEKPPTWKKMRVLIKDQKKVWKKDEKKIIKAMQKIIGLNFYQNLIDVYIVDGHKSAFSDPMVINYRYHGEGFVDVLTHELLHRLLTDNMQGKNGGSWPHKIYPKIKNRTTIYHILVHAIHQEVYLNVLKRPDRLKHDIEKCKQWPSYHRAWNIVERDGHMNIINQFKKSKK</sequence>